<organism evidence="3 4">
    <name type="scientific">Triangularia setosa</name>
    <dbReference type="NCBI Taxonomy" id="2587417"/>
    <lineage>
        <taxon>Eukaryota</taxon>
        <taxon>Fungi</taxon>
        <taxon>Dikarya</taxon>
        <taxon>Ascomycota</taxon>
        <taxon>Pezizomycotina</taxon>
        <taxon>Sordariomycetes</taxon>
        <taxon>Sordariomycetidae</taxon>
        <taxon>Sordariales</taxon>
        <taxon>Podosporaceae</taxon>
        <taxon>Triangularia</taxon>
    </lineage>
</organism>
<feature type="signal peptide" evidence="2">
    <location>
        <begin position="1"/>
        <end position="24"/>
    </location>
</feature>
<evidence type="ECO:0000313" key="4">
    <source>
        <dbReference type="Proteomes" id="UP001302321"/>
    </source>
</evidence>
<dbReference type="AlphaFoldDB" id="A0AAN6WAX4"/>
<feature type="compositionally biased region" description="Pro residues" evidence="1">
    <location>
        <begin position="38"/>
        <end position="47"/>
    </location>
</feature>
<evidence type="ECO:0000256" key="2">
    <source>
        <dbReference type="SAM" id="SignalP"/>
    </source>
</evidence>
<reference evidence="3" key="2">
    <citation type="submission" date="2023-05" db="EMBL/GenBank/DDBJ databases">
        <authorList>
            <consortium name="Lawrence Berkeley National Laboratory"/>
            <person name="Steindorff A."/>
            <person name="Hensen N."/>
            <person name="Bonometti L."/>
            <person name="Westerberg I."/>
            <person name="Brannstrom I.O."/>
            <person name="Guillou S."/>
            <person name="Cros-Aarteil S."/>
            <person name="Calhoun S."/>
            <person name="Haridas S."/>
            <person name="Kuo A."/>
            <person name="Mondo S."/>
            <person name="Pangilinan J."/>
            <person name="Riley R."/>
            <person name="Labutti K."/>
            <person name="Andreopoulos B."/>
            <person name="Lipzen A."/>
            <person name="Chen C."/>
            <person name="Yanf M."/>
            <person name="Daum C."/>
            <person name="Ng V."/>
            <person name="Clum A."/>
            <person name="Ohm R."/>
            <person name="Martin F."/>
            <person name="Silar P."/>
            <person name="Natvig D."/>
            <person name="Lalanne C."/>
            <person name="Gautier V."/>
            <person name="Ament-Velasquez S.L."/>
            <person name="Kruys A."/>
            <person name="Hutchinson M.I."/>
            <person name="Powell A.J."/>
            <person name="Barry K."/>
            <person name="Miller A.N."/>
            <person name="Grigoriev I.V."/>
            <person name="Debuchy R."/>
            <person name="Gladieux P."/>
            <person name="Thoren M.H."/>
            <person name="Johannesson H."/>
        </authorList>
    </citation>
    <scope>NUCLEOTIDE SEQUENCE</scope>
    <source>
        <strain evidence="3">CBS 892.96</strain>
    </source>
</reference>
<evidence type="ECO:0000256" key="1">
    <source>
        <dbReference type="SAM" id="MobiDB-lite"/>
    </source>
</evidence>
<gene>
    <name evidence="3" type="ORF">QBC36DRAFT_289789</name>
</gene>
<sequence>MRLPSTTLILLTTITTTTTTLTSALPTPQRYTHDNELVPPPPPPPSDTPRATEDAIFKTMTTPHIPTQEEGLGGRKGTISDPPLPPPPRKSIGTVPPPLRDTPVNPITNRPPEPPSTNENGAFDPKDIWGEGEENPYDWPRREPEFGSLWRYPRPEPKHITSQKS</sequence>
<feature type="chain" id="PRO_5042994414" evidence="2">
    <location>
        <begin position="25"/>
        <end position="165"/>
    </location>
</feature>
<reference evidence="3" key="1">
    <citation type="journal article" date="2023" name="Mol. Phylogenet. Evol.">
        <title>Genome-scale phylogeny and comparative genomics of the fungal order Sordariales.</title>
        <authorList>
            <person name="Hensen N."/>
            <person name="Bonometti L."/>
            <person name="Westerberg I."/>
            <person name="Brannstrom I.O."/>
            <person name="Guillou S."/>
            <person name="Cros-Aarteil S."/>
            <person name="Calhoun S."/>
            <person name="Haridas S."/>
            <person name="Kuo A."/>
            <person name="Mondo S."/>
            <person name="Pangilinan J."/>
            <person name="Riley R."/>
            <person name="LaButti K."/>
            <person name="Andreopoulos B."/>
            <person name="Lipzen A."/>
            <person name="Chen C."/>
            <person name="Yan M."/>
            <person name="Daum C."/>
            <person name="Ng V."/>
            <person name="Clum A."/>
            <person name="Steindorff A."/>
            <person name="Ohm R.A."/>
            <person name="Martin F."/>
            <person name="Silar P."/>
            <person name="Natvig D.O."/>
            <person name="Lalanne C."/>
            <person name="Gautier V."/>
            <person name="Ament-Velasquez S.L."/>
            <person name="Kruys A."/>
            <person name="Hutchinson M.I."/>
            <person name="Powell A.J."/>
            <person name="Barry K."/>
            <person name="Miller A.N."/>
            <person name="Grigoriev I.V."/>
            <person name="Debuchy R."/>
            <person name="Gladieux P."/>
            <person name="Hiltunen Thoren M."/>
            <person name="Johannesson H."/>
        </authorList>
    </citation>
    <scope>NUCLEOTIDE SEQUENCE</scope>
    <source>
        <strain evidence="3">CBS 892.96</strain>
    </source>
</reference>
<keyword evidence="2" id="KW-0732">Signal</keyword>
<dbReference type="Proteomes" id="UP001302321">
    <property type="component" value="Unassembled WGS sequence"/>
</dbReference>
<keyword evidence="4" id="KW-1185">Reference proteome</keyword>
<feature type="compositionally biased region" description="Pro residues" evidence="1">
    <location>
        <begin position="82"/>
        <end position="100"/>
    </location>
</feature>
<dbReference type="EMBL" id="MU866172">
    <property type="protein sequence ID" value="KAK4177222.1"/>
    <property type="molecule type" value="Genomic_DNA"/>
</dbReference>
<feature type="region of interest" description="Disordered" evidence="1">
    <location>
        <begin position="23"/>
        <end position="165"/>
    </location>
</feature>
<protein>
    <submittedName>
        <fullName evidence="3">Uncharacterized protein</fullName>
    </submittedName>
</protein>
<accession>A0AAN6WAX4</accession>
<proteinExistence type="predicted"/>
<evidence type="ECO:0000313" key="3">
    <source>
        <dbReference type="EMBL" id="KAK4177222.1"/>
    </source>
</evidence>
<comment type="caution">
    <text evidence="3">The sequence shown here is derived from an EMBL/GenBank/DDBJ whole genome shotgun (WGS) entry which is preliminary data.</text>
</comment>
<name>A0AAN6WAX4_9PEZI</name>